<sequence>MQAAPDLGPVPNKKRMFVVPSPSLFDDGQSSALSSNATRSRSSSPAKRKRDLQFARPRITFRQGGLMERRQELEEQVPLLRDLLATVSQAQKELPVNLKNFLHERTDELSGIPLPPFTESAKLSPFGDIEPNLREIVAETRFCQDMEATEDEWCHRVVYPILNLAAKKLTKELPPVDIATVKAINISPTTLLPTNHQGDKPQGKRVDYAVGVNILRTYQPKLVQTISEAVTTRTFSQSDHPRVAELVMFSQFEVKRKLNARDGDIQLGVWCAAGIKKLEQLWWDRRPMDLATVPSIPAQDQPQTVAVMPLWLWTDETVLLYVAIKTSPEDIEIFTVSQWSCAQEAGLARLVITLTWIMEWGCSKYLEWWKRYLALHEILVDH</sequence>
<dbReference type="Proteomes" id="UP001172386">
    <property type="component" value="Unassembled WGS sequence"/>
</dbReference>
<proteinExistence type="predicted"/>
<name>A0ACC2ZV13_9EURO</name>
<keyword evidence="2" id="KW-1185">Reference proteome</keyword>
<comment type="caution">
    <text evidence="1">The sequence shown here is derived from an EMBL/GenBank/DDBJ whole genome shotgun (WGS) entry which is preliminary data.</text>
</comment>
<protein>
    <submittedName>
        <fullName evidence="1">Uncharacterized protein</fullName>
    </submittedName>
</protein>
<gene>
    <name evidence="1" type="ORF">H2198_009244</name>
</gene>
<dbReference type="EMBL" id="JAPDRQ010000254">
    <property type="protein sequence ID" value="KAJ9651486.1"/>
    <property type="molecule type" value="Genomic_DNA"/>
</dbReference>
<reference evidence="1" key="1">
    <citation type="submission" date="2022-10" db="EMBL/GenBank/DDBJ databases">
        <title>Culturing micro-colonial fungi from biological soil crusts in the Mojave desert and describing Neophaeococcomyces mojavensis, and introducing the new genera and species Taxawa tesnikishii.</title>
        <authorList>
            <person name="Kurbessoian T."/>
            <person name="Stajich J.E."/>
        </authorList>
    </citation>
    <scope>NUCLEOTIDE SEQUENCE</scope>
    <source>
        <strain evidence="1">JES_112</strain>
    </source>
</reference>
<organism evidence="1 2">
    <name type="scientific">Neophaeococcomyces mojaviensis</name>
    <dbReference type="NCBI Taxonomy" id="3383035"/>
    <lineage>
        <taxon>Eukaryota</taxon>
        <taxon>Fungi</taxon>
        <taxon>Dikarya</taxon>
        <taxon>Ascomycota</taxon>
        <taxon>Pezizomycotina</taxon>
        <taxon>Eurotiomycetes</taxon>
        <taxon>Chaetothyriomycetidae</taxon>
        <taxon>Chaetothyriales</taxon>
        <taxon>Chaetothyriales incertae sedis</taxon>
        <taxon>Neophaeococcomyces</taxon>
    </lineage>
</organism>
<accession>A0ACC2ZV13</accession>
<evidence type="ECO:0000313" key="1">
    <source>
        <dbReference type="EMBL" id="KAJ9651486.1"/>
    </source>
</evidence>
<evidence type="ECO:0000313" key="2">
    <source>
        <dbReference type="Proteomes" id="UP001172386"/>
    </source>
</evidence>